<proteinExistence type="predicted"/>
<comment type="caution">
    <text evidence="1">The sequence shown here is derived from an EMBL/GenBank/DDBJ whole genome shotgun (WGS) entry which is preliminary data.</text>
</comment>
<gene>
    <name evidence="1" type="ORF">CEE36_01570</name>
</gene>
<evidence type="ECO:0000313" key="2">
    <source>
        <dbReference type="Proteomes" id="UP000317778"/>
    </source>
</evidence>
<protein>
    <recommendedName>
        <fullName evidence="3">Photosynthesis system II assembly factor Ycf48/Hcf136-like domain-containing protein</fullName>
    </recommendedName>
</protein>
<dbReference type="AlphaFoldDB" id="A0A532V9E3"/>
<evidence type="ECO:0008006" key="3">
    <source>
        <dbReference type="Google" id="ProtNLM"/>
    </source>
</evidence>
<dbReference type="SUPFAM" id="SSF110296">
    <property type="entry name" value="Oligoxyloglucan reducing end-specific cellobiohydrolase"/>
    <property type="match status" value="1"/>
</dbReference>
<name>A0A532V9E3_UNCT6</name>
<reference evidence="1 2" key="1">
    <citation type="submission" date="2017-06" db="EMBL/GenBank/DDBJ databases">
        <title>Novel microbial phyla capable of carbon fixation and sulfur reduction in deep-sea sediments.</title>
        <authorList>
            <person name="Huang J."/>
            <person name="Baker B."/>
            <person name="Wang Y."/>
        </authorList>
    </citation>
    <scope>NUCLEOTIDE SEQUENCE [LARGE SCALE GENOMIC DNA]</scope>
    <source>
        <strain evidence="1">B3_TA06</strain>
    </source>
</reference>
<dbReference type="Gene3D" id="2.130.10.10">
    <property type="entry name" value="YVTN repeat-like/Quinoprotein amine dehydrogenase"/>
    <property type="match status" value="1"/>
</dbReference>
<dbReference type="InterPro" id="IPR015943">
    <property type="entry name" value="WD40/YVTN_repeat-like_dom_sf"/>
</dbReference>
<sequence length="435" mass="48276">MKHLYLIALMLTGIVSPSLVQASWEILDLPTDRGFTAIWAINEQTIFVIGHQGLWTTFDGKEWVLDSTYQPSYIYFADDTLGFLWGSILTIDGGHTWRKGDTVNGNVVPVHFARGQSLVGYGLGYDYACKTTDGGWHWDQLPPLPDVYPGFDEIISPDDICFPKDPDTGYLTVTCIKQLSDGEIEYHNSYFKTTDGGQTWVLNEEGLWNDDFNPRYIDFPQNASVGYMAGGGGKVYKTTDGGATWDTVLKDRPYIVSMCFPESDQVGYVFGDSVAHKTTDGGKTWKEAVITHDSTFYKCHFINDSVGFVTGHKNMTLCMPYDPGFVLKTTDGLLGISEDDWVDVVPELVELSAPALFSRELACRYQARESGRIRLTLFDAAGREVQSLGWCEVGCGEGSLSFNGALLPTGVYFIRVEFSSAQGSQNQKLRAVKVQ</sequence>
<accession>A0A532V9E3</accession>
<dbReference type="Proteomes" id="UP000317778">
    <property type="component" value="Unassembled WGS sequence"/>
</dbReference>
<dbReference type="EMBL" id="NJBO01000002">
    <property type="protein sequence ID" value="TKJ43833.1"/>
    <property type="molecule type" value="Genomic_DNA"/>
</dbReference>
<evidence type="ECO:0000313" key="1">
    <source>
        <dbReference type="EMBL" id="TKJ43833.1"/>
    </source>
</evidence>
<organism evidence="1 2">
    <name type="scientific">candidate division TA06 bacterium B3_TA06</name>
    <dbReference type="NCBI Taxonomy" id="2012487"/>
    <lineage>
        <taxon>Bacteria</taxon>
        <taxon>Bacteria division TA06</taxon>
    </lineage>
</organism>